<name>A0A7C8Z4D7_OPUST</name>
<dbReference type="PROSITE" id="PS51257">
    <property type="entry name" value="PROKAR_LIPOPROTEIN"/>
    <property type="match status" value="1"/>
</dbReference>
<dbReference type="EMBL" id="GISG01088674">
    <property type="protein sequence ID" value="MBA4633874.1"/>
    <property type="molecule type" value="Transcribed_RNA"/>
</dbReference>
<dbReference type="SUPFAM" id="SSF48264">
    <property type="entry name" value="Cytochrome P450"/>
    <property type="match status" value="1"/>
</dbReference>
<dbReference type="GO" id="GO:0005506">
    <property type="term" value="F:iron ion binding"/>
    <property type="evidence" value="ECO:0007669"/>
    <property type="project" value="InterPro"/>
</dbReference>
<accession>A0A7C8Z4D7</accession>
<proteinExistence type="predicted"/>
<protein>
    <submittedName>
        <fullName evidence="1">Uncharacterized protein</fullName>
    </submittedName>
</protein>
<dbReference type="InterPro" id="IPR036396">
    <property type="entry name" value="Cyt_P450_sf"/>
</dbReference>
<sequence length="106" mass="11435">MILVRSSQATVISVASLSCCHSRESPTRAISPQHFCLSCTTLRLLSKRSSAFTSCTSSYTARDSYRTLPLNVVIPQGAGRRGYPGITFGAVTVKLALAQLLHSFDL</sequence>
<dbReference type="GO" id="GO:0020037">
    <property type="term" value="F:heme binding"/>
    <property type="evidence" value="ECO:0007669"/>
    <property type="project" value="InterPro"/>
</dbReference>
<evidence type="ECO:0000313" key="1">
    <source>
        <dbReference type="EMBL" id="MBA4633874.1"/>
    </source>
</evidence>
<reference evidence="1" key="2">
    <citation type="submission" date="2020-07" db="EMBL/GenBank/DDBJ databases">
        <authorList>
            <person name="Vera ALvarez R."/>
            <person name="Arias-Moreno D.M."/>
            <person name="Jimenez-Jacinto V."/>
            <person name="Jimenez-Bremont J.F."/>
            <person name="Swaminathan K."/>
            <person name="Moose S.P."/>
            <person name="Guerrero-Gonzalez M.L."/>
            <person name="Marino-Ramirez L."/>
            <person name="Landsman D."/>
            <person name="Rodriguez-Kessler M."/>
            <person name="Delgado-Sanchez P."/>
        </authorList>
    </citation>
    <scope>NUCLEOTIDE SEQUENCE</scope>
    <source>
        <tissue evidence="1">Cladode</tissue>
    </source>
</reference>
<organism evidence="1">
    <name type="scientific">Opuntia streptacantha</name>
    <name type="common">Prickly pear cactus</name>
    <name type="synonym">Opuntia cardona</name>
    <dbReference type="NCBI Taxonomy" id="393608"/>
    <lineage>
        <taxon>Eukaryota</taxon>
        <taxon>Viridiplantae</taxon>
        <taxon>Streptophyta</taxon>
        <taxon>Embryophyta</taxon>
        <taxon>Tracheophyta</taxon>
        <taxon>Spermatophyta</taxon>
        <taxon>Magnoliopsida</taxon>
        <taxon>eudicotyledons</taxon>
        <taxon>Gunneridae</taxon>
        <taxon>Pentapetalae</taxon>
        <taxon>Caryophyllales</taxon>
        <taxon>Cactineae</taxon>
        <taxon>Cactaceae</taxon>
        <taxon>Opuntioideae</taxon>
        <taxon>Opuntia</taxon>
    </lineage>
</organism>
<dbReference type="GO" id="GO:0004497">
    <property type="term" value="F:monooxygenase activity"/>
    <property type="evidence" value="ECO:0007669"/>
    <property type="project" value="InterPro"/>
</dbReference>
<reference evidence="1" key="1">
    <citation type="journal article" date="2013" name="J. Plant Res.">
        <title>Effect of fungi and light on seed germination of three Opuntia species from semiarid lands of central Mexico.</title>
        <authorList>
            <person name="Delgado-Sanchez P."/>
            <person name="Jimenez-Bremont J.F."/>
            <person name="Guerrero-Gonzalez Mde L."/>
            <person name="Flores J."/>
        </authorList>
    </citation>
    <scope>NUCLEOTIDE SEQUENCE</scope>
    <source>
        <tissue evidence="1">Cladode</tissue>
    </source>
</reference>
<dbReference type="AlphaFoldDB" id="A0A7C8Z4D7"/>
<dbReference type="GO" id="GO:0016705">
    <property type="term" value="F:oxidoreductase activity, acting on paired donors, with incorporation or reduction of molecular oxygen"/>
    <property type="evidence" value="ECO:0007669"/>
    <property type="project" value="InterPro"/>
</dbReference>